<name>A0A183A342_9TREM</name>
<proteinExistence type="predicted"/>
<reference evidence="2" key="1">
    <citation type="submission" date="2016-06" db="UniProtKB">
        <authorList>
            <consortium name="WormBaseParasite"/>
        </authorList>
    </citation>
    <scope>IDENTIFICATION</scope>
</reference>
<dbReference type="WBParaSite" id="ECPE_0000137701-mRNA-1">
    <property type="protein sequence ID" value="ECPE_0000137701-mRNA-1"/>
    <property type="gene ID" value="ECPE_0000137701"/>
</dbReference>
<accession>A0A183A342</accession>
<protein>
    <submittedName>
        <fullName evidence="2">HMG box domain-containing protein</fullName>
    </submittedName>
</protein>
<evidence type="ECO:0000256" key="1">
    <source>
        <dbReference type="SAM" id="MobiDB-lite"/>
    </source>
</evidence>
<organism evidence="2">
    <name type="scientific">Echinostoma caproni</name>
    <dbReference type="NCBI Taxonomy" id="27848"/>
    <lineage>
        <taxon>Eukaryota</taxon>
        <taxon>Metazoa</taxon>
        <taxon>Spiralia</taxon>
        <taxon>Lophotrochozoa</taxon>
        <taxon>Platyhelminthes</taxon>
        <taxon>Trematoda</taxon>
        <taxon>Digenea</taxon>
        <taxon>Plagiorchiida</taxon>
        <taxon>Echinostomata</taxon>
        <taxon>Echinostomatoidea</taxon>
        <taxon>Echinostomatidae</taxon>
        <taxon>Echinostoma</taxon>
    </lineage>
</organism>
<dbReference type="AlphaFoldDB" id="A0A183A342"/>
<evidence type="ECO:0000313" key="2">
    <source>
        <dbReference type="WBParaSite" id="ECPE_0000137701-mRNA-1"/>
    </source>
</evidence>
<feature type="compositionally biased region" description="Polar residues" evidence="1">
    <location>
        <begin position="58"/>
        <end position="77"/>
    </location>
</feature>
<feature type="region of interest" description="Disordered" evidence="1">
    <location>
        <begin position="41"/>
        <end position="77"/>
    </location>
</feature>
<sequence length="77" mass="8710">LGKKEDLAAHIRAIKRAWEEMEPGRAERASLSRIRYLEQQAEKLESKPELDKTDKETGTSTVERSRPSTQGSLTQGK</sequence>
<feature type="compositionally biased region" description="Basic and acidic residues" evidence="1">
    <location>
        <begin position="41"/>
        <end position="57"/>
    </location>
</feature>